<dbReference type="GO" id="GO:0031177">
    <property type="term" value="F:phosphopantetheine binding"/>
    <property type="evidence" value="ECO:0007669"/>
    <property type="project" value="InterPro"/>
</dbReference>
<protein>
    <submittedName>
        <fullName evidence="4">Acyl carrier protein</fullName>
    </submittedName>
</protein>
<dbReference type="EMBL" id="CP069534">
    <property type="protein sequence ID" value="QRP69910.1"/>
    <property type="molecule type" value="Genomic_DNA"/>
</dbReference>
<gene>
    <name evidence="4" type="ORF">I6I10_06595</name>
    <name evidence="5" type="ORF">I6J21_08885</name>
</gene>
<dbReference type="Proteomes" id="UP000596145">
    <property type="component" value="Chromosome"/>
</dbReference>
<keyword evidence="2" id="KW-0597">Phosphoprotein</keyword>
<keyword evidence="1" id="KW-0596">Phosphopantetheine</keyword>
<reference evidence="4 6" key="1">
    <citation type="submission" date="2020-12" db="EMBL/GenBank/DDBJ databases">
        <title>FDA dAtabase for Regulatory Grade micrObial Sequences (FDA-ARGOS): Supporting development and validation of Infectious Disease Dx tests.</title>
        <authorList>
            <person name="Sproer C."/>
            <person name="Gronow S."/>
            <person name="Severitt S."/>
            <person name="Schroder I."/>
            <person name="Tallon L."/>
            <person name="Sadzewicz L."/>
            <person name="Zhao X."/>
            <person name="Boylan J."/>
            <person name="Ott S."/>
            <person name="Bowen H."/>
            <person name="Vavikolanu K."/>
            <person name="Mehta A."/>
            <person name="Aluvathingal J."/>
            <person name="Nadendla S."/>
            <person name="Lowell S."/>
            <person name="Myers T."/>
            <person name="Yan Y."/>
            <person name="Sichtig H."/>
        </authorList>
    </citation>
    <scope>NUCLEOTIDE SEQUENCE [LARGE SCALE GENOMIC DNA]</scope>
    <source>
        <strain evidence="4 6">FDAARGOS_1053</strain>
        <strain evidence="5">FDAARGOS_1191</strain>
    </source>
</reference>
<dbReference type="InterPro" id="IPR006162">
    <property type="entry name" value="Ppantetheine_attach_site"/>
</dbReference>
<dbReference type="PROSITE" id="PS00012">
    <property type="entry name" value="PHOSPHOPANTETHEINE"/>
    <property type="match status" value="1"/>
</dbReference>
<sequence length="75" mass="7923">MPDTKNIYDIIAAVAGREVSAEEPLSDIGVDSLSLVELAVRLEDATGVRSDTVDFSRLSTVGDLVSYIAPSQPAD</sequence>
<organism evidence="4 6">
    <name type="scientific">Corynebacterium glucuronolyticum</name>
    <dbReference type="NCBI Taxonomy" id="39791"/>
    <lineage>
        <taxon>Bacteria</taxon>
        <taxon>Bacillati</taxon>
        <taxon>Actinomycetota</taxon>
        <taxon>Actinomycetes</taxon>
        <taxon>Mycobacteriales</taxon>
        <taxon>Corynebacteriaceae</taxon>
        <taxon>Corynebacterium</taxon>
    </lineage>
</organism>
<evidence type="ECO:0000256" key="1">
    <source>
        <dbReference type="ARBA" id="ARBA00022450"/>
    </source>
</evidence>
<proteinExistence type="predicted"/>
<feature type="domain" description="Carrier" evidence="3">
    <location>
        <begin position="1"/>
        <end position="72"/>
    </location>
</feature>
<dbReference type="RefSeq" id="WP_005395416.1">
    <property type="nucleotide sequence ID" value="NZ_CP066007.1"/>
</dbReference>
<dbReference type="SMART" id="SM00823">
    <property type="entry name" value="PKS_PP"/>
    <property type="match status" value="1"/>
</dbReference>
<dbReference type="Gene3D" id="1.10.1200.10">
    <property type="entry name" value="ACP-like"/>
    <property type="match status" value="1"/>
</dbReference>
<evidence type="ECO:0000313" key="4">
    <source>
        <dbReference type="EMBL" id="QQB47537.1"/>
    </source>
</evidence>
<dbReference type="InterPro" id="IPR036736">
    <property type="entry name" value="ACP-like_sf"/>
</dbReference>
<accession>A0A7T4JW58</accession>
<dbReference type="AlphaFoldDB" id="A0A7T4JW58"/>
<dbReference type="OrthoDB" id="4409886at2"/>
<dbReference type="InterPro" id="IPR009081">
    <property type="entry name" value="PP-bd_ACP"/>
</dbReference>
<dbReference type="Pfam" id="PF00550">
    <property type="entry name" value="PP-binding"/>
    <property type="match status" value="1"/>
</dbReference>
<dbReference type="PROSITE" id="PS50075">
    <property type="entry name" value="CARRIER"/>
    <property type="match status" value="1"/>
</dbReference>
<evidence type="ECO:0000256" key="2">
    <source>
        <dbReference type="ARBA" id="ARBA00022553"/>
    </source>
</evidence>
<dbReference type="Proteomes" id="UP000617681">
    <property type="component" value="Chromosome"/>
</dbReference>
<dbReference type="SUPFAM" id="SSF47336">
    <property type="entry name" value="ACP-like"/>
    <property type="match status" value="1"/>
</dbReference>
<evidence type="ECO:0000313" key="6">
    <source>
        <dbReference type="Proteomes" id="UP000596145"/>
    </source>
</evidence>
<name>A0A7T4JW58_9CORY</name>
<dbReference type="EMBL" id="CP066007">
    <property type="protein sequence ID" value="QQB47537.1"/>
    <property type="molecule type" value="Genomic_DNA"/>
</dbReference>
<dbReference type="GeneID" id="92760592"/>
<dbReference type="InterPro" id="IPR020806">
    <property type="entry name" value="PKS_PP-bd"/>
</dbReference>
<evidence type="ECO:0000313" key="5">
    <source>
        <dbReference type="EMBL" id="QRP69910.1"/>
    </source>
</evidence>
<evidence type="ECO:0000259" key="3">
    <source>
        <dbReference type="PROSITE" id="PS50075"/>
    </source>
</evidence>